<evidence type="ECO:0000256" key="6">
    <source>
        <dbReference type="ARBA" id="ARBA00012404"/>
    </source>
</evidence>
<sequence length="368" mass="41305">MIYSKMSDLDQQLKIFRDQIDSLDREIVKSIQTRAEFASKIGEIKRERNEPVFRPDREKEVYEKIKSFSPGPLPDKVLLAIYREIMSGSISVEKGLEIGYLGPAGSFSNQAVRSRFGASINALEFNSIPDVFRAVETDKIDYGVVPVENSSEGLVNSTLDQFLVSDLLIYSEHYLRINISLLGLEHDLSKIKTLYGIKIANSQCKNWIAANLPHVEIVETSSTAKAAQIVAEKKDACAAVASSIAAEIYGLSLIRESIEDLPDNTTRFLIIGKNQCPPTGNDKTSIVFSCPDKPGALYRVLKPFFDYQLNLSKIESRPTRRNSWEYNFFIDFHGHQKDPSIQNVLAGLKENTIFLRVLGSYPMSPQNL</sequence>
<dbReference type="AlphaFoldDB" id="Q72PL9"/>
<dbReference type="PANTHER" id="PTHR21022:SF19">
    <property type="entry name" value="PREPHENATE DEHYDRATASE-RELATED"/>
    <property type="match status" value="1"/>
</dbReference>
<feature type="domain" description="ACT" evidence="22">
    <location>
        <begin position="285"/>
        <end position="362"/>
    </location>
</feature>
<dbReference type="SUPFAM" id="SSF53850">
    <property type="entry name" value="Periplasmic binding protein-like II"/>
    <property type="match status" value="1"/>
</dbReference>
<dbReference type="GO" id="GO:0046417">
    <property type="term" value="P:chorismate metabolic process"/>
    <property type="evidence" value="ECO:0007669"/>
    <property type="project" value="InterPro"/>
</dbReference>
<keyword evidence="11" id="KW-0057">Aromatic amino acid biosynthesis</keyword>
<comment type="catalytic activity">
    <reaction evidence="18">
        <text>prephenate + H(+) = 3-phenylpyruvate + CO2 + H2O</text>
        <dbReference type="Rhea" id="RHEA:21648"/>
        <dbReference type="ChEBI" id="CHEBI:15377"/>
        <dbReference type="ChEBI" id="CHEBI:15378"/>
        <dbReference type="ChEBI" id="CHEBI:16526"/>
        <dbReference type="ChEBI" id="CHEBI:18005"/>
        <dbReference type="ChEBI" id="CHEBI:29934"/>
        <dbReference type="EC" id="4.2.1.51"/>
    </reaction>
</comment>
<evidence type="ECO:0000256" key="12">
    <source>
        <dbReference type="ARBA" id="ARBA00023222"/>
    </source>
</evidence>
<dbReference type="PROSITE" id="PS00858">
    <property type="entry name" value="PREPHENATE_DEHYDR_2"/>
    <property type="match status" value="1"/>
</dbReference>
<dbReference type="PROSITE" id="PS51671">
    <property type="entry name" value="ACT"/>
    <property type="match status" value="1"/>
</dbReference>
<dbReference type="CDD" id="cd04905">
    <property type="entry name" value="ACT_CM-PDT"/>
    <property type="match status" value="1"/>
</dbReference>
<dbReference type="SUPFAM" id="SSF48600">
    <property type="entry name" value="Chorismate mutase II"/>
    <property type="match status" value="1"/>
</dbReference>
<evidence type="ECO:0000256" key="19">
    <source>
        <dbReference type="PIRSR" id="PIRSR001500-2"/>
    </source>
</evidence>
<dbReference type="NCBIfam" id="TIGR01807">
    <property type="entry name" value="CM_P2"/>
    <property type="match status" value="1"/>
</dbReference>
<dbReference type="InterPro" id="IPR036979">
    <property type="entry name" value="CM_dom_sf"/>
</dbReference>
<comment type="catalytic activity">
    <reaction evidence="1">
        <text>chorismate = prephenate</text>
        <dbReference type="Rhea" id="RHEA:13897"/>
        <dbReference type="ChEBI" id="CHEBI:29748"/>
        <dbReference type="ChEBI" id="CHEBI:29934"/>
        <dbReference type="EC" id="5.4.99.5"/>
    </reaction>
</comment>
<accession>Q72PL9</accession>
<dbReference type="InterPro" id="IPR002701">
    <property type="entry name" value="CM_II_prokaryot"/>
</dbReference>
<evidence type="ECO:0000313" key="24">
    <source>
        <dbReference type="Proteomes" id="UP000007037"/>
    </source>
</evidence>
<dbReference type="CDD" id="cd13630">
    <property type="entry name" value="PBP2_PDT_1"/>
    <property type="match status" value="1"/>
</dbReference>
<protein>
    <recommendedName>
        <fullName evidence="8">Bifunctional chorismate mutase/prephenate dehydratase</fullName>
        <ecNumber evidence="7">4.2.1.51</ecNumber>
        <ecNumber evidence="6">5.4.99.5</ecNumber>
    </recommendedName>
    <alternativeName>
        <fullName evidence="17">Chorismate mutase-prephenate dehydratase</fullName>
    </alternativeName>
    <alternativeName>
        <fullName evidence="16">p-protein</fullName>
    </alternativeName>
</protein>
<comment type="pathway">
    <text evidence="5">Metabolic intermediate biosynthesis; prephenate biosynthesis; prephenate from chorismate: step 1/1.</text>
</comment>
<proteinExistence type="predicted"/>
<dbReference type="PROSITE" id="PS51168">
    <property type="entry name" value="CHORISMATE_MUT_2"/>
    <property type="match status" value="1"/>
</dbReference>
<dbReference type="GO" id="GO:0004106">
    <property type="term" value="F:chorismate mutase activity"/>
    <property type="evidence" value="ECO:0007669"/>
    <property type="project" value="UniProtKB-EC"/>
</dbReference>
<evidence type="ECO:0000259" key="21">
    <source>
        <dbReference type="PROSITE" id="PS51171"/>
    </source>
</evidence>
<dbReference type="FunFam" id="3.30.70.260:FF:000012">
    <property type="entry name" value="Prephenate dehydratase"/>
    <property type="match status" value="1"/>
</dbReference>
<dbReference type="Proteomes" id="UP000007037">
    <property type="component" value="Chromosome I"/>
</dbReference>
<evidence type="ECO:0000259" key="22">
    <source>
        <dbReference type="PROSITE" id="PS51671"/>
    </source>
</evidence>
<dbReference type="InterPro" id="IPR008242">
    <property type="entry name" value="Chor_mutase/pphenate_deHydtase"/>
</dbReference>
<dbReference type="Gene3D" id="1.20.59.10">
    <property type="entry name" value="Chorismate mutase"/>
    <property type="match status" value="1"/>
</dbReference>
<evidence type="ECO:0000313" key="23">
    <source>
        <dbReference type="EMBL" id="AAS71017.1"/>
    </source>
</evidence>
<comment type="function">
    <text evidence="2">Catalyzes the Claisen rearrangement of chorismate to prephenate and the decarboxylation/dehydration of prephenate to phenylpyruvate.</text>
</comment>
<keyword evidence="13" id="KW-0413">Isomerase</keyword>
<organism evidence="23 24">
    <name type="scientific">Leptospira interrogans serogroup Icterohaemorrhagiae serovar copenhageni (strain Fiocruz L1-130)</name>
    <dbReference type="NCBI Taxonomy" id="267671"/>
    <lineage>
        <taxon>Bacteria</taxon>
        <taxon>Pseudomonadati</taxon>
        <taxon>Spirochaetota</taxon>
        <taxon>Spirochaetia</taxon>
        <taxon>Leptospirales</taxon>
        <taxon>Leptospiraceae</taxon>
        <taxon>Leptospira</taxon>
    </lineage>
</organism>
<feature type="domain" description="Chorismate mutase" evidence="20">
    <location>
        <begin position="7"/>
        <end position="97"/>
    </location>
</feature>
<comment type="subcellular location">
    <subcellularLocation>
        <location evidence="3">Cytoplasm</location>
    </subcellularLocation>
</comment>
<dbReference type="EMBL" id="AE016823">
    <property type="protein sequence ID" value="AAS71017.1"/>
    <property type="molecule type" value="Genomic_DNA"/>
</dbReference>
<evidence type="ECO:0000256" key="5">
    <source>
        <dbReference type="ARBA" id="ARBA00004817"/>
    </source>
</evidence>
<evidence type="ECO:0000256" key="10">
    <source>
        <dbReference type="ARBA" id="ARBA00022605"/>
    </source>
</evidence>
<evidence type="ECO:0000256" key="2">
    <source>
        <dbReference type="ARBA" id="ARBA00002364"/>
    </source>
</evidence>
<dbReference type="FunFam" id="1.20.59.10:FF:000010">
    <property type="entry name" value="Chorismate mutase"/>
    <property type="match status" value="1"/>
</dbReference>
<name>Q72PL9_LEPIC</name>
<evidence type="ECO:0000256" key="14">
    <source>
        <dbReference type="ARBA" id="ARBA00023239"/>
    </source>
</evidence>
<reference evidence="23 24" key="1">
    <citation type="journal article" date="2004" name="J. Bacteriol.">
        <title>Comparative genomics of two Leptospira interrogans serovars reveals novel insights into physiology and pathogenesis.</title>
        <authorList>
            <person name="Nascimento A.L."/>
            <person name="Ko A.I."/>
            <person name="Martins E.A."/>
            <person name="Monteiro-Vitorello C.B."/>
            <person name="Ho P.L."/>
            <person name="Haake D.A."/>
            <person name="Verjovski-Almeida S."/>
            <person name="Hartskeerl R.A."/>
            <person name="Marques M.V."/>
            <person name="Oliveira M.C."/>
            <person name="Menck C.F."/>
            <person name="Leite L.C."/>
            <person name="Carrer H."/>
            <person name="Coutinho L.L."/>
            <person name="Degrave W.M."/>
            <person name="Dellagostin O.A."/>
            <person name="El-Dorry H."/>
            <person name="Ferro E.S."/>
            <person name="Ferro M.I."/>
            <person name="Furlan L.R."/>
            <person name="Gamberini M."/>
            <person name="Giglioti E.A."/>
            <person name="Goes-Neto A."/>
            <person name="Goldman G.H."/>
            <person name="Goldman M.H."/>
            <person name="Harakava R."/>
            <person name="Jeronimo S.M."/>
            <person name="Junqueira-De-Azevedo I.L."/>
            <person name="Kimura E.T."/>
            <person name="Kuramae E.E."/>
            <person name="Lemos E.G."/>
            <person name="Lemos M.V."/>
            <person name="Marino C.L."/>
            <person name="Nunes L.R."/>
            <person name="De Oliveira R.C."/>
            <person name="Pereira G.G."/>
            <person name="Reis M.S."/>
            <person name="Schriefer A."/>
            <person name="Siqueira W.J."/>
            <person name="Sommer P."/>
            <person name="Tsai S.M."/>
            <person name="Simpson A.J."/>
            <person name="Ferro J.A."/>
            <person name="Camargo L.E."/>
            <person name="Kitajima J.P."/>
            <person name="Setubal J.C."/>
            <person name="Van Sluys M.A."/>
        </authorList>
    </citation>
    <scope>NUCLEOTIDE SEQUENCE [LARGE SCALE GENOMIC DNA]</scope>
    <source>
        <strain evidence="23 24">Fiocruz L1-130</strain>
    </source>
</reference>
<feature type="domain" description="Prephenate dehydratase" evidence="21">
    <location>
        <begin position="97"/>
        <end position="273"/>
    </location>
</feature>
<gene>
    <name evidence="23" type="primary">pheA</name>
    <name evidence="23" type="ordered locus">LIC_12451</name>
</gene>
<keyword evidence="12" id="KW-0584">Phenylalanine biosynthesis</keyword>
<evidence type="ECO:0000256" key="7">
    <source>
        <dbReference type="ARBA" id="ARBA00013147"/>
    </source>
</evidence>
<keyword evidence="10" id="KW-0028">Amino-acid biosynthesis</keyword>
<dbReference type="Pfam" id="PF01817">
    <property type="entry name" value="CM_2"/>
    <property type="match status" value="1"/>
</dbReference>
<dbReference type="NCBIfam" id="NF008865">
    <property type="entry name" value="PRK11898.1"/>
    <property type="match status" value="1"/>
</dbReference>
<dbReference type="Gene3D" id="3.30.70.260">
    <property type="match status" value="1"/>
</dbReference>
<dbReference type="PROSITE" id="PS51171">
    <property type="entry name" value="PREPHENATE_DEHYDR_3"/>
    <property type="match status" value="1"/>
</dbReference>
<dbReference type="Pfam" id="PF01842">
    <property type="entry name" value="ACT"/>
    <property type="match status" value="1"/>
</dbReference>
<keyword evidence="15" id="KW-0511">Multifunctional enzyme</keyword>
<evidence type="ECO:0000259" key="20">
    <source>
        <dbReference type="PROSITE" id="PS51168"/>
    </source>
</evidence>
<dbReference type="GO" id="GO:0005737">
    <property type="term" value="C:cytoplasm"/>
    <property type="evidence" value="ECO:0007669"/>
    <property type="project" value="UniProtKB-SubCell"/>
</dbReference>
<evidence type="ECO:0000256" key="3">
    <source>
        <dbReference type="ARBA" id="ARBA00004496"/>
    </source>
</evidence>
<comment type="pathway">
    <text evidence="4">Amino-acid biosynthesis; L-phenylalanine biosynthesis; phenylpyruvate from prephenate: step 1/1.</text>
</comment>
<keyword evidence="14" id="KW-0456">Lyase</keyword>
<dbReference type="HOGENOM" id="CLU_035008_0_1_12"/>
<dbReference type="SUPFAM" id="SSF55021">
    <property type="entry name" value="ACT-like"/>
    <property type="match status" value="1"/>
</dbReference>
<evidence type="ECO:0000256" key="11">
    <source>
        <dbReference type="ARBA" id="ARBA00023141"/>
    </source>
</evidence>
<dbReference type="Pfam" id="PF00800">
    <property type="entry name" value="PDT"/>
    <property type="match status" value="1"/>
</dbReference>
<dbReference type="KEGG" id="lic:LIC_12451"/>
<dbReference type="InterPro" id="IPR036263">
    <property type="entry name" value="Chorismate_II_sf"/>
</dbReference>
<dbReference type="InterPro" id="IPR045865">
    <property type="entry name" value="ACT-like_dom_sf"/>
</dbReference>
<evidence type="ECO:0000256" key="4">
    <source>
        <dbReference type="ARBA" id="ARBA00004741"/>
    </source>
</evidence>
<dbReference type="PIRSF" id="PIRSF001500">
    <property type="entry name" value="Chor_mut_pdt_Ppr"/>
    <property type="match status" value="1"/>
</dbReference>
<dbReference type="PROSITE" id="PS00857">
    <property type="entry name" value="PREPHENATE_DEHYDR_1"/>
    <property type="match status" value="1"/>
</dbReference>
<dbReference type="Gene3D" id="3.40.190.10">
    <property type="entry name" value="Periplasmic binding protein-like II"/>
    <property type="match status" value="2"/>
</dbReference>
<evidence type="ECO:0000256" key="8">
    <source>
        <dbReference type="ARBA" id="ARBA00014401"/>
    </source>
</evidence>
<evidence type="ECO:0000256" key="9">
    <source>
        <dbReference type="ARBA" id="ARBA00022490"/>
    </source>
</evidence>
<dbReference type="InterPro" id="IPR010957">
    <property type="entry name" value="G/b/e-P-prot_chorismate_mutase"/>
</dbReference>
<keyword evidence="9" id="KW-0963">Cytoplasm</keyword>
<dbReference type="InterPro" id="IPR002912">
    <property type="entry name" value="ACT_dom"/>
</dbReference>
<evidence type="ECO:0000256" key="16">
    <source>
        <dbReference type="ARBA" id="ARBA00031175"/>
    </source>
</evidence>
<evidence type="ECO:0000256" key="1">
    <source>
        <dbReference type="ARBA" id="ARBA00000824"/>
    </source>
</evidence>
<dbReference type="UniPathway" id="UPA00121">
    <property type="reaction ID" value="UER00345"/>
</dbReference>
<evidence type="ECO:0000256" key="18">
    <source>
        <dbReference type="ARBA" id="ARBA00047848"/>
    </source>
</evidence>
<dbReference type="GO" id="GO:0004664">
    <property type="term" value="F:prephenate dehydratase activity"/>
    <property type="evidence" value="ECO:0007669"/>
    <property type="project" value="UniProtKB-EC"/>
</dbReference>
<dbReference type="SMART" id="SM00830">
    <property type="entry name" value="CM_2"/>
    <property type="match status" value="1"/>
</dbReference>
<dbReference type="EC" id="5.4.99.5" evidence="6"/>
<dbReference type="InterPro" id="IPR001086">
    <property type="entry name" value="Preph_deHydtase"/>
</dbReference>
<dbReference type="InterPro" id="IPR018528">
    <property type="entry name" value="Preph_deHydtase_CS"/>
</dbReference>
<evidence type="ECO:0000256" key="17">
    <source>
        <dbReference type="ARBA" id="ARBA00031520"/>
    </source>
</evidence>
<dbReference type="PANTHER" id="PTHR21022">
    <property type="entry name" value="PREPHENATE DEHYDRATASE P PROTEIN"/>
    <property type="match status" value="1"/>
</dbReference>
<dbReference type="UniPathway" id="UPA00120">
    <property type="reaction ID" value="UER00203"/>
</dbReference>
<evidence type="ECO:0000256" key="15">
    <source>
        <dbReference type="ARBA" id="ARBA00023268"/>
    </source>
</evidence>
<dbReference type="EC" id="4.2.1.51" evidence="7"/>
<feature type="site" description="Essential for prephenate dehydratase activity" evidence="19">
    <location>
        <position position="266"/>
    </location>
</feature>
<evidence type="ECO:0000256" key="13">
    <source>
        <dbReference type="ARBA" id="ARBA00023235"/>
    </source>
</evidence>
<dbReference type="GO" id="GO:0009094">
    <property type="term" value="P:L-phenylalanine biosynthetic process"/>
    <property type="evidence" value="ECO:0007669"/>
    <property type="project" value="UniProtKB-UniPathway"/>
</dbReference>
<dbReference type="FunFam" id="3.40.190.10:FF:000296">
    <property type="entry name" value="Chorismate mutase"/>
    <property type="match status" value="1"/>
</dbReference>